<keyword evidence="2" id="KW-0472">Membrane</keyword>
<dbReference type="OMA" id="IWRNEAN"/>
<keyword evidence="2" id="KW-1133">Transmembrane helix</keyword>
<name>A0A1W2TPC7_ROSNE</name>
<feature type="transmembrane region" description="Helical" evidence="2">
    <location>
        <begin position="508"/>
        <end position="526"/>
    </location>
</feature>
<evidence type="ECO:0000256" key="2">
    <source>
        <dbReference type="SAM" id="Phobius"/>
    </source>
</evidence>
<gene>
    <name evidence="3" type="ORF">SAMD00023353_4201030</name>
</gene>
<feature type="region of interest" description="Disordered" evidence="1">
    <location>
        <begin position="302"/>
        <end position="321"/>
    </location>
</feature>
<proteinExistence type="predicted"/>
<keyword evidence="2" id="KW-0812">Transmembrane</keyword>
<reference evidence="3" key="1">
    <citation type="submission" date="2016-03" db="EMBL/GenBank/DDBJ databases">
        <title>Draft genome sequence of Rosellinia necatrix.</title>
        <authorList>
            <person name="Kanematsu S."/>
        </authorList>
    </citation>
    <scope>NUCLEOTIDE SEQUENCE [LARGE SCALE GENOMIC DNA]</scope>
    <source>
        <strain evidence="3">W97</strain>
    </source>
</reference>
<dbReference type="AlphaFoldDB" id="A0A1W2TPC7"/>
<evidence type="ECO:0000256" key="1">
    <source>
        <dbReference type="SAM" id="MobiDB-lite"/>
    </source>
</evidence>
<dbReference type="EMBL" id="DF977487">
    <property type="protein sequence ID" value="GAP90246.1"/>
    <property type="molecule type" value="Genomic_DNA"/>
</dbReference>
<dbReference type="STRING" id="77044.A0A1W2TPC7"/>
<protein>
    <submittedName>
        <fullName evidence="3">Uncharacterized protein</fullName>
    </submittedName>
</protein>
<dbReference type="Proteomes" id="UP000054516">
    <property type="component" value="Unassembled WGS sequence"/>
</dbReference>
<dbReference type="OrthoDB" id="5419219at2759"/>
<keyword evidence="4" id="KW-1185">Reference proteome</keyword>
<feature type="transmembrane region" description="Helical" evidence="2">
    <location>
        <begin position="643"/>
        <end position="666"/>
    </location>
</feature>
<feature type="transmembrane region" description="Helical" evidence="2">
    <location>
        <begin position="678"/>
        <end position="696"/>
    </location>
</feature>
<evidence type="ECO:0000313" key="3">
    <source>
        <dbReference type="EMBL" id="GAP90246.1"/>
    </source>
</evidence>
<evidence type="ECO:0000313" key="4">
    <source>
        <dbReference type="Proteomes" id="UP000054516"/>
    </source>
</evidence>
<feature type="region of interest" description="Disordered" evidence="1">
    <location>
        <begin position="1"/>
        <end position="35"/>
    </location>
</feature>
<organism evidence="3">
    <name type="scientific">Rosellinia necatrix</name>
    <name type="common">White root-rot fungus</name>
    <dbReference type="NCBI Taxonomy" id="77044"/>
    <lineage>
        <taxon>Eukaryota</taxon>
        <taxon>Fungi</taxon>
        <taxon>Dikarya</taxon>
        <taxon>Ascomycota</taxon>
        <taxon>Pezizomycotina</taxon>
        <taxon>Sordariomycetes</taxon>
        <taxon>Xylariomycetidae</taxon>
        <taxon>Xylariales</taxon>
        <taxon>Xylariaceae</taxon>
        <taxon>Rosellinia</taxon>
    </lineage>
</organism>
<sequence length="883" mass="97944">MTDENDTTSSPSKEMGSPALTPSKEFEPVITARPQPLRRNSSAMLSRAATYPSAGKHLSRFWRRQWRLRRPRLVHPTMRATEKPTTLPGGGGDLPRRGQPVNCSLDDIMNELESNVRRGRPFPEFDSLDAYHVDSATAKGLRRDEAARLVEVITDPTQPVLLGDSGSLASLQGDDPGYLQLSRISKNISTALSLCLLDNECINVRSCPRIANRERLQNMVQQAHVAANVGTSDTQRSGCHPIDRLKATFALIDYISAVLARLVSQTASGPFWVTNVIAILAARVAKMKYLLVDLGDSASTAAERGEDTLEESQAAGGFSTTLEDEEEECEEALRIIDANTKEGLTSEDEAAVGSYCVNQNKYRSGINAAMKYILLSLRLMNRSGLPPTTYEMCVIVYEIGFEGFKTVLFQDRDLEYSASSDRGVLNTAHAALCMLDQILRKLDKLQKLDKRQTAQASGVGYDPEFQTCVEWAYQDRPAGAQSSLVGGIDYVELSGSKKELRLRHLEDIVTVMVPMIVTSPILLSNFTSFRTMMALTGGVQDVVTPFQEGQFGAFCRLYTSRFDVEATKREILRLSKAFDEQRFSRCKLLSKEGEDAWGDGTWNAQTEDTRCASKMVQERLDEYCVDMQDWVVDESSVTVSNRFYVASVMLAAAILGGGGLAIGFTVGERIKGVDPFNLATYTWVLAAFVVLICKNVRVEHWNWSDFLRWRVRCRSVSELVSASGVGEQLVMAKLLHDDCGGRSILLTRGPYNSVFRNQTDDVGNGFSIDRPISAMTLMLSGLALLKVVAPRGHAIVCLDHRRGTYLTVVEHQGRQEKSRLICDDLSRIPTDGGGSGSGVDGTRRARIGWHANEVKLKLTKMEDFKWKRVQGLYEFKDAEVFFE</sequence>
<accession>A0A1W2TPC7</accession>